<accession>A0A1F5HCS4</accession>
<dbReference type="STRING" id="1797737.A2196_04695"/>
<reference evidence="1 2" key="1">
    <citation type="journal article" date="2016" name="Nat. Commun.">
        <title>Thousands of microbial genomes shed light on interconnected biogeochemical processes in an aquifer system.</title>
        <authorList>
            <person name="Anantharaman K."/>
            <person name="Brown C.T."/>
            <person name="Hug L.A."/>
            <person name="Sharon I."/>
            <person name="Castelle C.J."/>
            <person name="Probst A.J."/>
            <person name="Thomas B.C."/>
            <person name="Singh A."/>
            <person name="Wilkins M.J."/>
            <person name="Karaoz U."/>
            <person name="Brodie E.L."/>
            <person name="Williams K.H."/>
            <person name="Hubbard S.S."/>
            <person name="Banfield J.F."/>
        </authorList>
    </citation>
    <scope>NUCLEOTIDE SEQUENCE [LARGE SCALE GENOMIC DNA]</scope>
</reference>
<gene>
    <name evidence="1" type="ORF">A2196_04695</name>
</gene>
<dbReference type="AlphaFoldDB" id="A0A1F5HCS4"/>
<protein>
    <submittedName>
        <fullName evidence="1">Uncharacterized protein</fullName>
    </submittedName>
</protein>
<comment type="caution">
    <text evidence="1">The sequence shown here is derived from an EMBL/GenBank/DDBJ whole genome shotgun (WGS) entry which is preliminary data.</text>
</comment>
<sequence>MAIPSKEVVGDLSIREGDRLRTPRSALARAVGEEFLKFRGKGLSNFVCNVPLLFGTKLSSEQVSDIHTSGGIPIEYDPEKYGFVALSEAPGSTQDEKLLRGLLLVGKCGTIPITAKAYKTQLLRKRDGVFYRTVLTETDGLVWFEVTGEEGSRSPYHPRLMIFPQESLDPVENK</sequence>
<proteinExistence type="predicted"/>
<dbReference type="Proteomes" id="UP000176751">
    <property type="component" value="Unassembled WGS sequence"/>
</dbReference>
<evidence type="ECO:0000313" key="2">
    <source>
        <dbReference type="Proteomes" id="UP000176751"/>
    </source>
</evidence>
<dbReference type="EMBL" id="MFCA01000022">
    <property type="protein sequence ID" value="OGE01879.1"/>
    <property type="molecule type" value="Genomic_DNA"/>
</dbReference>
<organism evidence="1 2">
    <name type="scientific">Candidatus Curtissbacteria bacterium RIFOXYA1_FULL_41_14</name>
    <dbReference type="NCBI Taxonomy" id="1797737"/>
    <lineage>
        <taxon>Bacteria</taxon>
        <taxon>Candidatus Curtissiibacteriota</taxon>
    </lineage>
</organism>
<evidence type="ECO:0000313" key="1">
    <source>
        <dbReference type="EMBL" id="OGE01879.1"/>
    </source>
</evidence>
<name>A0A1F5HCS4_9BACT</name>